<dbReference type="STRING" id="1173111.SAMN05444955_102172"/>
<dbReference type="Pfam" id="PF09148">
    <property type="entry name" value="DUF1934"/>
    <property type="match status" value="1"/>
</dbReference>
<dbReference type="Proteomes" id="UP000199695">
    <property type="component" value="Unassembled WGS sequence"/>
</dbReference>
<name>A0A1H8BG25_9BACL</name>
<dbReference type="InterPro" id="IPR015231">
    <property type="entry name" value="DUF1934"/>
</dbReference>
<dbReference type="InterPro" id="IPR012674">
    <property type="entry name" value="Calycin"/>
</dbReference>
<accession>A0A1H8BG25</accession>
<dbReference type="AlphaFoldDB" id="A0A1H8BG25"/>
<protein>
    <submittedName>
        <fullName evidence="1">Uncharacterized beta-barrel protein YwiB, DUF1934 family</fullName>
    </submittedName>
</protein>
<dbReference type="Gene3D" id="2.40.128.20">
    <property type="match status" value="1"/>
</dbReference>
<proteinExistence type="predicted"/>
<organism evidence="1 2">
    <name type="scientific">Lihuaxuella thermophila</name>
    <dbReference type="NCBI Taxonomy" id="1173111"/>
    <lineage>
        <taxon>Bacteria</taxon>
        <taxon>Bacillati</taxon>
        <taxon>Bacillota</taxon>
        <taxon>Bacilli</taxon>
        <taxon>Bacillales</taxon>
        <taxon>Thermoactinomycetaceae</taxon>
        <taxon>Lihuaxuella</taxon>
    </lineage>
</organism>
<sequence>MIPVQLYIESTIHREGEEPEVIRQQLSGGLQFNDEEWIIRYTENAGTADEVRTSVKSFPDRITVVRQGPVSYRQTYRPGETTQSIVHTPAGKTEMDVSTLKYLRERAGQEGRIQFSFLLNMGAQDLGSYQLIIQWTEAKINEPA</sequence>
<reference evidence="1 2" key="1">
    <citation type="submission" date="2016-10" db="EMBL/GenBank/DDBJ databases">
        <authorList>
            <person name="de Groot N.N."/>
        </authorList>
    </citation>
    <scope>NUCLEOTIDE SEQUENCE [LARGE SCALE GENOMIC DNA]</scope>
    <source>
        <strain evidence="1 2">DSM 46701</strain>
    </source>
</reference>
<gene>
    <name evidence="1" type="ORF">SAMN05444955_102172</name>
</gene>
<evidence type="ECO:0000313" key="1">
    <source>
        <dbReference type="EMBL" id="SEM81900.1"/>
    </source>
</evidence>
<dbReference type="SUPFAM" id="SSF50814">
    <property type="entry name" value="Lipocalins"/>
    <property type="match status" value="1"/>
</dbReference>
<keyword evidence="2" id="KW-1185">Reference proteome</keyword>
<evidence type="ECO:0000313" key="2">
    <source>
        <dbReference type="Proteomes" id="UP000199695"/>
    </source>
</evidence>
<dbReference type="EMBL" id="FOCQ01000002">
    <property type="protein sequence ID" value="SEM81900.1"/>
    <property type="molecule type" value="Genomic_DNA"/>
</dbReference>